<dbReference type="InterPro" id="IPR016166">
    <property type="entry name" value="FAD-bd_PCMH"/>
</dbReference>
<comment type="pathway">
    <text evidence="1">Cofactor biosynthesis; L-ascorbate biosynthesis.</text>
</comment>
<comment type="similarity">
    <text evidence="2">Belongs to the oxygen-dependent FAD-linked oxidoreductase family.</text>
</comment>
<feature type="chain" id="PRO_5032398580" description="L-gulonolactone oxidase" evidence="7">
    <location>
        <begin position="23"/>
        <end position="609"/>
    </location>
</feature>
<dbReference type="GO" id="GO:0003885">
    <property type="term" value="F:D-arabinono-1,4-lactone oxidase activity"/>
    <property type="evidence" value="ECO:0007669"/>
    <property type="project" value="InterPro"/>
</dbReference>
<proteinExistence type="inferred from homology"/>
<keyword evidence="10" id="KW-1185">Reference proteome</keyword>
<name>A0A835A7I9_9POAL</name>
<gene>
    <name evidence="9" type="ORF">HU200_066541</name>
</gene>
<keyword evidence="5" id="KW-0560">Oxidoreductase</keyword>
<dbReference type="InterPro" id="IPR055154">
    <property type="entry name" value="GULLO2-like_C"/>
</dbReference>
<dbReference type="PANTHER" id="PTHR13878">
    <property type="entry name" value="GULONOLACTONE OXIDASE"/>
    <property type="match status" value="1"/>
</dbReference>
<keyword evidence="7" id="KW-0732">Signal</keyword>
<comment type="catalytic activity">
    <reaction evidence="6">
        <text>L-gulono-1,4-lactone + O2 = L-ascorbate + H2O2 + H(+)</text>
        <dbReference type="Rhea" id="RHEA:32363"/>
        <dbReference type="ChEBI" id="CHEBI:15378"/>
        <dbReference type="ChEBI" id="CHEBI:15379"/>
        <dbReference type="ChEBI" id="CHEBI:16240"/>
        <dbReference type="ChEBI" id="CHEBI:17587"/>
        <dbReference type="ChEBI" id="CHEBI:38290"/>
        <dbReference type="EC" id="1.1.3.8"/>
    </reaction>
</comment>
<dbReference type="UniPathway" id="UPA00132"/>
<dbReference type="InterPro" id="IPR036318">
    <property type="entry name" value="FAD-bd_PCMH-like_sf"/>
</dbReference>
<dbReference type="InterPro" id="IPR016171">
    <property type="entry name" value="Vanillyl_alc_oxidase_C-sub2"/>
</dbReference>
<dbReference type="EC" id="1.1.3.8" evidence="3"/>
<dbReference type="InterPro" id="IPR050432">
    <property type="entry name" value="FAD-linked_Oxidoreductases_BP"/>
</dbReference>
<dbReference type="PROSITE" id="PS51387">
    <property type="entry name" value="FAD_PCMH"/>
    <property type="match status" value="1"/>
</dbReference>
<dbReference type="Gene3D" id="3.30.465.10">
    <property type="match status" value="2"/>
</dbReference>
<dbReference type="GO" id="GO:0016020">
    <property type="term" value="C:membrane"/>
    <property type="evidence" value="ECO:0007669"/>
    <property type="project" value="InterPro"/>
</dbReference>
<dbReference type="Gene3D" id="1.10.45.10">
    <property type="entry name" value="Vanillyl-alcohol Oxidase, Chain A, domain 4"/>
    <property type="match status" value="1"/>
</dbReference>
<dbReference type="GO" id="GO:0071949">
    <property type="term" value="F:FAD binding"/>
    <property type="evidence" value="ECO:0007669"/>
    <property type="project" value="InterPro"/>
</dbReference>
<protein>
    <recommendedName>
        <fullName evidence="3">L-gulonolactone oxidase</fullName>
        <ecNumber evidence="3">1.1.3.8</ecNumber>
    </recommendedName>
</protein>
<dbReference type="Pfam" id="PF04030">
    <property type="entry name" value="ALO"/>
    <property type="match status" value="1"/>
</dbReference>
<evidence type="ECO:0000256" key="4">
    <source>
        <dbReference type="ARBA" id="ARBA00022644"/>
    </source>
</evidence>
<dbReference type="EMBL" id="JACEFO010003149">
    <property type="protein sequence ID" value="KAF8644166.1"/>
    <property type="molecule type" value="Genomic_DNA"/>
</dbReference>
<dbReference type="InterPro" id="IPR016169">
    <property type="entry name" value="FAD-bd_PCMH_sub2"/>
</dbReference>
<evidence type="ECO:0000313" key="9">
    <source>
        <dbReference type="EMBL" id="KAF8644166.1"/>
    </source>
</evidence>
<dbReference type="AlphaFoldDB" id="A0A835A7I9"/>
<reference evidence="9" key="1">
    <citation type="submission" date="2020-07" db="EMBL/GenBank/DDBJ databases">
        <title>Genome sequence and genetic diversity analysis of an under-domesticated orphan crop, white fonio (Digitaria exilis).</title>
        <authorList>
            <person name="Bennetzen J.L."/>
            <person name="Chen S."/>
            <person name="Ma X."/>
            <person name="Wang X."/>
            <person name="Yssel A.E.J."/>
            <person name="Chaluvadi S.R."/>
            <person name="Johnson M."/>
            <person name="Gangashetty P."/>
            <person name="Hamidou F."/>
            <person name="Sanogo M.D."/>
            <person name="Zwaenepoel A."/>
            <person name="Wallace J."/>
            <person name="Van De Peer Y."/>
            <person name="Van Deynze A."/>
        </authorList>
    </citation>
    <scope>NUCLEOTIDE SEQUENCE</scope>
    <source>
        <tissue evidence="9">Leaves</tissue>
    </source>
</reference>
<dbReference type="InterPro" id="IPR010030">
    <property type="entry name" value="GULO_Plant"/>
</dbReference>
<dbReference type="SUPFAM" id="SSF56176">
    <property type="entry name" value="FAD-binding/transporter-associated domain-like"/>
    <property type="match status" value="1"/>
</dbReference>
<evidence type="ECO:0000259" key="8">
    <source>
        <dbReference type="PROSITE" id="PS51387"/>
    </source>
</evidence>
<dbReference type="GO" id="GO:0050105">
    <property type="term" value="F:L-gulonolactone oxidase activity"/>
    <property type="evidence" value="ECO:0007669"/>
    <property type="project" value="UniProtKB-EC"/>
</dbReference>
<feature type="domain" description="FAD-binding PCMH-type" evidence="8">
    <location>
        <begin position="56"/>
        <end position="260"/>
    </location>
</feature>
<accession>A0A835A7I9</accession>
<evidence type="ECO:0000256" key="3">
    <source>
        <dbReference type="ARBA" id="ARBA00013121"/>
    </source>
</evidence>
<organism evidence="9 10">
    <name type="scientific">Digitaria exilis</name>
    <dbReference type="NCBI Taxonomy" id="1010633"/>
    <lineage>
        <taxon>Eukaryota</taxon>
        <taxon>Viridiplantae</taxon>
        <taxon>Streptophyta</taxon>
        <taxon>Embryophyta</taxon>
        <taxon>Tracheophyta</taxon>
        <taxon>Spermatophyta</taxon>
        <taxon>Magnoliopsida</taxon>
        <taxon>Liliopsida</taxon>
        <taxon>Poales</taxon>
        <taxon>Poaceae</taxon>
        <taxon>PACMAD clade</taxon>
        <taxon>Panicoideae</taxon>
        <taxon>Panicodae</taxon>
        <taxon>Paniceae</taxon>
        <taxon>Anthephorinae</taxon>
        <taxon>Digitaria</taxon>
    </lineage>
</organism>
<evidence type="ECO:0000313" key="10">
    <source>
        <dbReference type="Proteomes" id="UP000636709"/>
    </source>
</evidence>
<evidence type="ECO:0000256" key="6">
    <source>
        <dbReference type="ARBA" id="ARBA00048083"/>
    </source>
</evidence>
<dbReference type="InterPro" id="IPR007173">
    <property type="entry name" value="ALO_C"/>
</dbReference>
<evidence type="ECO:0000256" key="1">
    <source>
        <dbReference type="ARBA" id="ARBA00005147"/>
    </source>
</evidence>
<dbReference type="Pfam" id="PF01565">
    <property type="entry name" value="FAD_binding_4"/>
    <property type="match status" value="1"/>
</dbReference>
<dbReference type="NCBIfam" id="TIGR01677">
    <property type="entry name" value="pln_FAD_oxido"/>
    <property type="match status" value="1"/>
</dbReference>
<comment type="caution">
    <text evidence="9">The sequence shown here is derived from an EMBL/GenBank/DDBJ whole genome shotgun (WGS) entry which is preliminary data.</text>
</comment>
<dbReference type="PANTHER" id="PTHR13878:SF110">
    <property type="entry name" value="FAD-BINDING PCMH-TYPE DOMAIN-CONTAINING PROTEIN"/>
    <property type="match status" value="1"/>
</dbReference>
<dbReference type="InterPro" id="IPR006094">
    <property type="entry name" value="Oxid_FAD_bind_N"/>
</dbReference>
<dbReference type="Gene3D" id="3.30.70.2520">
    <property type="match status" value="1"/>
</dbReference>
<evidence type="ECO:0000256" key="7">
    <source>
        <dbReference type="SAM" id="SignalP"/>
    </source>
</evidence>
<dbReference type="Pfam" id="PF22906">
    <property type="entry name" value="GULLO2-like_3rd"/>
    <property type="match status" value="1"/>
</dbReference>
<dbReference type="Proteomes" id="UP000636709">
    <property type="component" value="Unassembled WGS sequence"/>
</dbReference>
<keyword evidence="4" id="KW-0060">Ascorbate biosynthesis</keyword>
<evidence type="ECO:0000256" key="2">
    <source>
        <dbReference type="ARBA" id="ARBA00005466"/>
    </source>
</evidence>
<evidence type="ECO:0000256" key="5">
    <source>
        <dbReference type="ARBA" id="ARBA00023002"/>
    </source>
</evidence>
<dbReference type="OrthoDB" id="610608at2759"/>
<sequence>MRRTLVLLVVLHCGVCLPAAGSSTTPPPERSPVQCSVGGRFHCTVSNSYGAFNERQPCRAAEAVFPRTEAELVAAVARAVQERRRVKVATSHSHGFPKLACPGGGGTGTVISTALLNRVVGVDYARKQMTVESGMVLRDLLAAVAAAGLALPNAPYFTGLSIGGIVATGAHGSSLWGKGGAAHEYVAMTTKKKKKILPVKFDHRRVYFVRYVVGMRIVTPAPGHAMVRELRAGDPDLDAAKVSVGVLGVISQVTLQLEPQFKRKVTILLNHSDADLPELIATWGRSHEFADMFWLPGQGTVLLRQDDRVDVSTPGDGKRDAGLTRLRRTLDLVRERQEQDQLQAQGSDEAFCKASRTVATVSQQQGFGYTNDGATFTGYPVVGYQDRMQGSGSCLDGPEDGLNHSCAWNPRINGWFFYNPGMSVAISKSRAFISDLMRLRDRNPEAFCGLDLTTGFSFRYIKASSAYLGKAEDSVEFDLVYYRSRESGRPVMNADITDEIEQITLYKYGGLPHWGKNRNYAFNDTVGRFPRLRNFLEVKARFDPDGVFSSRWSDQVLGIRGSPVTQGPGCAVQGLCTCTKDSHCAPGYVCSQGKVYPEARVCTVQPPAV</sequence>
<dbReference type="GO" id="GO:0019853">
    <property type="term" value="P:L-ascorbic acid biosynthetic process"/>
    <property type="evidence" value="ECO:0007669"/>
    <property type="project" value="UniProtKB-UniPathway"/>
</dbReference>
<feature type="signal peptide" evidence="7">
    <location>
        <begin position="1"/>
        <end position="22"/>
    </location>
</feature>